<comment type="subcellular location">
    <subcellularLocation>
        <location evidence="3">Endomembrane system</location>
        <topology evidence="3">Multi-pass membrane protein</topology>
    </subcellularLocation>
</comment>
<feature type="transmembrane region" description="Helical" evidence="16">
    <location>
        <begin position="159"/>
        <end position="177"/>
    </location>
</feature>
<dbReference type="GO" id="GO:0004579">
    <property type="term" value="F:dolichyl-diphosphooligosaccharide-protein glycotransferase activity"/>
    <property type="evidence" value="ECO:0007669"/>
    <property type="project" value="UniProtKB-EC"/>
</dbReference>
<dbReference type="Gene3D" id="3.40.50.12610">
    <property type="match status" value="1"/>
</dbReference>
<accession>B6ADK3</accession>
<evidence type="ECO:0000256" key="12">
    <source>
        <dbReference type="ARBA" id="ARBA00022989"/>
    </source>
</evidence>
<feature type="domain" description="Oligosaccharyl transferase STT3 N-terminal" evidence="17">
    <location>
        <begin position="31"/>
        <end position="451"/>
    </location>
</feature>
<evidence type="ECO:0000256" key="10">
    <source>
        <dbReference type="ARBA" id="ARBA00022723"/>
    </source>
</evidence>
<evidence type="ECO:0000259" key="17">
    <source>
        <dbReference type="Pfam" id="PF02516"/>
    </source>
</evidence>
<feature type="transmembrane region" description="Helical" evidence="16">
    <location>
        <begin position="184"/>
        <end position="201"/>
    </location>
</feature>
<dbReference type="Proteomes" id="UP000001460">
    <property type="component" value="Unassembled WGS sequence"/>
</dbReference>
<evidence type="ECO:0000256" key="16">
    <source>
        <dbReference type="SAM" id="Phobius"/>
    </source>
</evidence>
<keyword evidence="7 19" id="KW-0328">Glycosyltransferase</keyword>
<evidence type="ECO:0000256" key="4">
    <source>
        <dbReference type="ARBA" id="ARBA00004922"/>
    </source>
</evidence>
<evidence type="ECO:0000313" key="19">
    <source>
        <dbReference type="EMBL" id="EEA06294.1"/>
    </source>
</evidence>
<evidence type="ECO:0000256" key="2">
    <source>
        <dbReference type="ARBA" id="ARBA00001946"/>
    </source>
</evidence>
<evidence type="ECO:0000259" key="18">
    <source>
        <dbReference type="Pfam" id="PF21436"/>
    </source>
</evidence>
<comment type="cofactor">
    <cofactor evidence="1">
        <name>Mn(2+)</name>
        <dbReference type="ChEBI" id="CHEBI:29035"/>
    </cofactor>
</comment>
<organism evidence="19 20">
    <name type="scientific">Cryptosporidium muris (strain RN66)</name>
    <dbReference type="NCBI Taxonomy" id="441375"/>
    <lineage>
        <taxon>Eukaryota</taxon>
        <taxon>Sar</taxon>
        <taxon>Alveolata</taxon>
        <taxon>Apicomplexa</taxon>
        <taxon>Conoidasida</taxon>
        <taxon>Coccidia</taxon>
        <taxon>Eucoccidiorida</taxon>
        <taxon>Eimeriorina</taxon>
        <taxon>Cryptosporidiidae</taxon>
        <taxon>Cryptosporidium</taxon>
    </lineage>
</organism>
<evidence type="ECO:0000256" key="15">
    <source>
        <dbReference type="ARBA" id="ARBA00048829"/>
    </source>
</evidence>
<feature type="domain" description="STT3/PglB/AglB core" evidence="18">
    <location>
        <begin position="569"/>
        <end position="633"/>
    </location>
</feature>
<feature type="transmembrane region" description="Helical" evidence="16">
    <location>
        <begin position="419"/>
        <end position="438"/>
    </location>
</feature>
<sequence>MKGNNIDCNKKDYYFTHESVFNFFKRLSPVLLFLSVIFTMGLCIAVRLFAVVRYEAIIHEFDPHFNYRTSQYLSNNGFYAFWNWFDSRSWYPLGRPVGQTLFPGLMLTADFMRRLAHQFGILVSIRHVCVFTGPIMSSLSALASYLLVYQVNGRNETGMLAALFTGISPTYLSRSVAGSYDNEAVAIFALIISFALYLRAINDGRILSSLLASLAYNYMTMSWGGYVFIINTIAIYNLILVLLNRFTFKHYVVYTVFYLVGTILNLNIPFVGIGAIKSSEHLSSHCLAFLVTCIILLNSIKALLSRSTTHFLIKILTIVSFIFVCFIFILLTISGKTRWAARSMTLLDPTYASKHVPIVASVSEHQATTWSQYIFDLHITAIFFPLGVLVCAYSVYISQKNTPLDKSLSRSFSTCIPDTAMFLAVYGVLAVYFSSVMIRLMLVLGPASCCLSAVGLSFVLSAILGRPKTSLIEETPLVQNLALNQYSKSQKEDCANESSNWLGKYLVAFILFVLCIKYVTHSIWSSAVAYSHPSVITSNRLKDGTRLIQDDFREAYYWLRKNTPYNARIMSWWDYGYQCTELADRTVIVDNNTWNTTHIATVGLALASPEEEAFKIVEKLDVDYIFVVFGGFARYTSDDINKFLWMVRIASGVYPQIQQNDYISESGYYTVGNEAPKAMLNSLIYKLSYYRFAEVQKDGFDMARNYNIGKTHFTLSHFEEVYTTDNWIVRIYKVKKRPNRI</sequence>
<dbReference type="EC" id="2.4.99.18" evidence="6"/>
<protein>
    <recommendedName>
        <fullName evidence="6">dolichyl-diphosphooligosaccharide--protein glycotransferase</fullName>
        <ecNumber evidence="6">2.4.99.18</ecNumber>
    </recommendedName>
</protein>
<evidence type="ECO:0000256" key="6">
    <source>
        <dbReference type="ARBA" id="ARBA00012605"/>
    </source>
</evidence>
<dbReference type="EMBL" id="DS989729">
    <property type="protein sequence ID" value="EEA06294.1"/>
    <property type="molecule type" value="Genomic_DNA"/>
</dbReference>
<dbReference type="GeneID" id="6995767"/>
<evidence type="ECO:0000256" key="9">
    <source>
        <dbReference type="ARBA" id="ARBA00022692"/>
    </source>
</evidence>
<keyword evidence="8 19" id="KW-0808">Transferase</keyword>
<keyword evidence="12 16" id="KW-1133">Transmembrane helix</keyword>
<dbReference type="RefSeq" id="XP_002140643.1">
    <property type="nucleotide sequence ID" value="XM_002140607.1"/>
</dbReference>
<comment type="pathway">
    <text evidence="4">Protein modification; protein glycosylation.</text>
</comment>
<dbReference type="GO" id="GO:0016020">
    <property type="term" value="C:membrane"/>
    <property type="evidence" value="ECO:0007669"/>
    <property type="project" value="InterPro"/>
</dbReference>
<dbReference type="GO" id="GO:0046872">
    <property type="term" value="F:metal ion binding"/>
    <property type="evidence" value="ECO:0007669"/>
    <property type="project" value="UniProtKB-KW"/>
</dbReference>
<name>B6ADK3_CRYMR</name>
<dbReference type="STRING" id="441375.B6ADK3"/>
<evidence type="ECO:0000256" key="7">
    <source>
        <dbReference type="ARBA" id="ARBA00022676"/>
    </source>
</evidence>
<comment type="cofactor">
    <cofactor evidence="2">
        <name>Mg(2+)</name>
        <dbReference type="ChEBI" id="CHEBI:18420"/>
    </cofactor>
</comment>
<dbReference type="GO" id="GO:0012505">
    <property type="term" value="C:endomembrane system"/>
    <property type="evidence" value="ECO:0007669"/>
    <property type="project" value="UniProtKB-SubCell"/>
</dbReference>
<feature type="transmembrane region" description="Helical" evidence="16">
    <location>
        <begin position="221"/>
        <end position="243"/>
    </location>
</feature>
<feature type="transmembrane region" description="Helical" evidence="16">
    <location>
        <begin position="377"/>
        <end position="398"/>
    </location>
</feature>
<comment type="similarity">
    <text evidence="5">Belongs to the STT3 family.</text>
</comment>
<reference evidence="19" key="1">
    <citation type="submission" date="2008-06" db="EMBL/GenBank/DDBJ databases">
        <authorList>
            <person name="Lorenzi H."/>
            <person name="Inman J."/>
            <person name="Miller J."/>
            <person name="Schobel S."/>
            <person name="Amedeo P."/>
            <person name="Caler E.V."/>
            <person name="da Silva J."/>
        </authorList>
    </citation>
    <scope>NUCLEOTIDE SEQUENCE [LARGE SCALE GENOMIC DNA]</scope>
    <source>
        <strain evidence="19">RN66</strain>
    </source>
</reference>
<dbReference type="OMA" id="TWYAIGT"/>
<dbReference type="InterPro" id="IPR048999">
    <property type="entry name" value="STT3-PglB_core"/>
</dbReference>
<evidence type="ECO:0000256" key="3">
    <source>
        <dbReference type="ARBA" id="ARBA00004127"/>
    </source>
</evidence>
<dbReference type="InterPro" id="IPR048307">
    <property type="entry name" value="STT3_N"/>
</dbReference>
<keyword evidence="9 16" id="KW-0812">Transmembrane</keyword>
<dbReference type="PANTHER" id="PTHR13872:SF1">
    <property type="entry name" value="DOLICHYL-DIPHOSPHOOLIGOSACCHARIDE--PROTEIN GLYCOSYLTRANSFERASE SUBUNIT STT3B"/>
    <property type="match status" value="1"/>
</dbReference>
<proteinExistence type="inferred from homology"/>
<evidence type="ECO:0000256" key="5">
    <source>
        <dbReference type="ARBA" id="ARBA00010810"/>
    </source>
</evidence>
<evidence type="ECO:0000256" key="14">
    <source>
        <dbReference type="ARBA" id="ARBA00023211"/>
    </source>
</evidence>
<feature type="transmembrane region" description="Helical" evidence="16">
    <location>
        <begin position="311"/>
        <end position="333"/>
    </location>
</feature>
<comment type="catalytic activity">
    <reaction evidence="15">
        <text>a di-trans,poly-cis-dolichyl diphosphooligosaccharide + L-asparaginyl-[protein] = N(4)-(oligosaccharide-(1-&gt;4)-N-acetyl-beta-D-glucosaminyl-(1-&gt;4)-N-acetyl-beta-D-glucosaminyl)-L-asparaginyl-[protein] + a di-trans,poly-cis-dolichyl diphosphate + H(+)</text>
        <dbReference type="Rhea" id="RHEA:22980"/>
        <dbReference type="Rhea" id="RHEA-COMP:12804"/>
        <dbReference type="Rhea" id="RHEA-COMP:12805"/>
        <dbReference type="Rhea" id="RHEA-COMP:19506"/>
        <dbReference type="Rhea" id="RHEA-COMP:19509"/>
        <dbReference type="ChEBI" id="CHEBI:15378"/>
        <dbReference type="ChEBI" id="CHEBI:50347"/>
        <dbReference type="ChEBI" id="CHEBI:57497"/>
        <dbReference type="ChEBI" id="CHEBI:57570"/>
        <dbReference type="ChEBI" id="CHEBI:132529"/>
        <dbReference type="EC" id="2.4.99.18"/>
    </reaction>
</comment>
<keyword evidence="11" id="KW-0460">Magnesium</keyword>
<feature type="transmembrane region" description="Helical" evidence="16">
    <location>
        <begin position="255"/>
        <end position="276"/>
    </location>
</feature>
<dbReference type="Pfam" id="PF02516">
    <property type="entry name" value="STT3"/>
    <property type="match status" value="1"/>
</dbReference>
<dbReference type="UniPathway" id="UPA00378"/>
<dbReference type="OrthoDB" id="10261066at2759"/>
<evidence type="ECO:0000256" key="1">
    <source>
        <dbReference type="ARBA" id="ARBA00001936"/>
    </source>
</evidence>
<dbReference type="VEuPathDB" id="CryptoDB:CMU_007850"/>
<evidence type="ECO:0000256" key="13">
    <source>
        <dbReference type="ARBA" id="ARBA00023136"/>
    </source>
</evidence>
<evidence type="ECO:0000256" key="8">
    <source>
        <dbReference type="ARBA" id="ARBA00022679"/>
    </source>
</evidence>
<feature type="transmembrane region" description="Helical" evidence="16">
    <location>
        <begin position="30"/>
        <end position="50"/>
    </location>
</feature>
<dbReference type="AlphaFoldDB" id="B6ADK3"/>
<dbReference type="Pfam" id="PF21436">
    <property type="entry name" value="STT3-PglB_core"/>
    <property type="match status" value="1"/>
</dbReference>
<keyword evidence="14" id="KW-0464">Manganese</keyword>
<keyword evidence="13 16" id="KW-0472">Membrane</keyword>
<gene>
    <name evidence="19" type="ORF">CMU_007850</name>
</gene>
<feature type="transmembrane region" description="Helical" evidence="16">
    <location>
        <begin position="505"/>
        <end position="524"/>
    </location>
</feature>
<feature type="transmembrane region" description="Helical" evidence="16">
    <location>
        <begin position="121"/>
        <end position="147"/>
    </location>
</feature>
<keyword evidence="10" id="KW-0479">Metal-binding</keyword>
<evidence type="ECO:0000313" key="20">
    <source>
        <dbReference type="Proteomes" id="UP000001460"/>
    </source>
</evidence>
<dbReference type="InterPro" id="IPR003674">
    <property type="entry name" value="Oligo_trans_STT3"/>
</dbReference>
<dbReference type="eggNOG" id="KOG2292">
    <property type="taxonomic scope" value="Eukaryota"/>
</dbReference>
<dbReference type="PANTHER" id="PTHR13872">
    <property type="entry name" value="DOLICHYL-DIPHOSPHOOLIGOSACCHARIDE--PROTEIN GLYCOSYLTRANSFERASE SUBUNIT"/>
    <property type="match status" value="1"/>
</dbReference>
<keyword evidence="20" id="KW-1185">Reference proteome</keyword>
<evidence type="ECO:0000256" key="11">
    <source>
        <dbReference type="ARBA" id="ARBA00022842"/>
    </source>
</evidence>
<feature type="transmembrane region" description="Helical" evidence="16">
    <location>
        <begin position="444"/>
        <end position="464"/>
    </location>
</feature>
<feature type="transmembrane region" description="Helical" evidence="16">
    <location>
        <begin position="282"/>
        <end position="304"/>
    </location>
</feature>